<dbReference type="STRING" id="765440.A0A0C3AZC5"/>
<feature type="compositionally biased region" description="Polar residues" evidence="1">
    <location>
        <begin position="233"/>
        <end position="257"/>
    </location>
</feature>
<dbReference type="HOGENOM" id="CLU_282707_0_0_1"/>
<feature type="region of interest" description="Disordered" evidence="1">
    <location>
        <begin position="1"/>
        <end position="22"/>
    </location>
</feature>
<organism evidence="3 4">
    <name type="scientific">Piloderma croceum (strain F 1598)</name>
    <dbReference type="NCBI Taxonomy" id="765440"/>
    <lineage>
        <taxon>Eukaryota</taxon>
        <taxon>Fungi</taxon>
        <taxon>Dikarya</taxon>
        <taxon>Basidiomycota</taxon>
        <taxon>Agaricomycotina</taxon>
        <taxon>Agaricomycetes</taxon>
        <taxon>Agaricomycetidae</taxon>
        <taxon>Atheliales</taxon>
        <taxon>Atheliaceae</taxon>
        <taxon>Piloderma</taxon>
    </lineage>
</organism>
<feature type="compositionally biased region" description="Low complexity" evidence="1">
    <location>
        <begin position="527"/>
        <end position="540"/>
    </location>
</feature>
<accession>A0A0C3AZC5</accession>
<dbReference type="EMBL" id="KN833010">
    <property type="protein sequence ID" value="KIM79358.1"/>
    <property type="molecule type" value="Genomic_DNA"/>
</dbReference>
<gene>
    <name evidence="3" type="ORF">PILCRDRAFT_90218</name>
</gene>
<feature type="region of interest" description="Disordered" evidence="1">
    <location>
        <begin position="410"/>
        <end position="540"/>
    </location>
</feature>
<evidence type="ECO:0000313" key="3">
    <source>
        <dbReference type="EMBL" id="KIM79358.1"/>
    </source>
</evidence>
<feature type="compositionally biased region" description="Polar residues" evidence="1">
    <location>
        <begin position="349"/>
        <end position="367"/>
    </location>
</feature>
<evidence type="ECO:0000259" key="2">
    <source>
        <dbReference type="Pfam" id="PF20149"/>
    </source>
</evidence>
<feature type="region of interest" description="Disordered" evidence="1">
    <location>
        <begin position="143"/>
        <end position="181"/>
    </location>
</feature>
<dbReference type="AlphaFoldDB" id="A0A0C3AZC5"/>
<reference evidence="4" key="2">
    <citation type="submission" date="2015-01" db="EMBL/GenBank/DDBJ databases">
        <title>Evolutionary Origins and Diversification of the Mycorrhizal Mutualists.</title>
        <authorList>
            <consortium name="DOE Joint Genome Institute"/>
            <consortium name="Mycorrhizal Genomics Consortium"/>
            <person name="Kohler A."/>
            <person name="Kuo A."/>
            <person name="Nagy L.G."/>
            <person name="Floudas D."/>
            <person name="Copeland A."/>
            <person name="Barry K.W."/>
            <person name="Cichocki N."/>
            <person name="Veneault-Fourrey C."/>
            <person name="LaButti K."/>
            <person name="Lindquist E.A."/>
            <person name="Lipzen A."/>
            <person name="Lundell T."/>
            <person name="Morin E."/>
            <person name="Murat C."/>
            <person name="Riley R."/>
            <person name="Ohm R."/>
            <person name="Sun H."/>
            <person name="Tunlid A."/>
            <person name="Henrissat B."/>
            <person name="Grigoriev I.V."/>
            <person name="Hibbett D.S."/>
            <person name="Martin F."/>
        </authorList>
    </citation>
    <scope>NUCLEOTIDE SEQUENCE [LARGE SCALE GENOMIC DNA]</scope>
    <source>
        <strain evidence="4">F 1598</strain>
    </source>
</reference>
<dbReference type="InterPro" id="IPR045341">
    <property type="entry name" value="DUF6532"/>
</dbReference>
<proteinExistence type="predicted"/>
<feature type="compositionally biased region" description="Polar residues" evidence="1">
    <location>
        <begin position="624"/>
        <end position="634"/>
    </location>
</feature>
<reference evidence="3 4" key="1">
    <citation type="submission" date="2014-04" db="EMBL/GenBank/DDBJ databases">
        <authorList>
            <consortium name="DOE Joint Genome Institute"/>
            <person name="Kuo A."/>
            <person name="Tarkka M."/>
            <person name="Buscot F."/>
            <person name="Kohler A."/>
            <person name="Nagy L.G."/>
            <person name="Floudas D."/>
            <person name="Copeland A."/>
            <person name="Barry K.W."/>
            <person name="Cichocki N."/>
            <person name="Veneault-Fourrey C."/>
            <person name="LaButti K."/>
            <person name="Lindquist E.A."/>
            <person name="Lipzen A."/>
            <person name="Lundell T."/>
            <person name="Morin E."/>
            <person name="Murat C."/>
            <person name="Sun H."/>
            <person name="Tunlid A."/>
            <person name="Henrissat B."/>
            <person name="Grigoriev I.V."/>
            <person name="Hibbett D.S."/>
            <person name="Martin F."/>
            <person name="Nordberg H.P."/>
            <person name="Cantor M.N."/>
            <person name="Hua S.X."/>
        </authorList>
    </citation>
    <scope>NUCLEOTIDE SEQUENCE [LARGE SCALE GENOMIC DNA]</scope>
    <source>
        <strain evidence="3 4">F 1598</strain>
    </source>
</reference>
<feature type="region of interest" description="Disordered" evidence="1">
    <location>
        <begin position="349"/>
        <end position="376"/>
    </location>
</feature>
<feature type="region of interest" description="Disordered" evidence="1">
    <location>
        <begin position="610"/>
        <end position="640"/>
    </location>
</feature>
<evidence type="ECO:0000313" key="4">
    <source>
        <dbReference type="Proteomes" id="UP000054166"/>
    </source>
</evidence>
<dbReference type="OrthoDB" id="10687978at2759"/>
<feature type="compositionally biased region" description="Acidic residues" evidence="1">
    <location>
        <begin position="427"/>
        <end position="443"/>
    </location>
</feature>
<feature type="region of interest" description="Disordered" evidence="1">
    <location>
        <begin position="1054"/>
        <end position="1104"/>
    </location>
</feature>
<sequence>MPPEISDLESTARTPINSPQSDIRPITVLPGLLVSSSRAISSEKWCSSKPHTQLLQNPKIHKKLHICTKRSAHQALIFARAVRSTLLAEENSASRQIDETEAYLGLLRAKKAMIQVRVSEAEEQLGMVKEVLDSDGIAEGAQSDDEVFFTTSPPRSSDFVSINTDSESDSDSHSDSTPDTSVDHFQALAHSIAPGTAHCMETNGAWAALLGFTNPPHSHCPVLRLTCSFPTLAQSPKMSGPNNIARRSTRSSTNTIEPTPAVPQPSVPQPSAASQPGFQPPVVPQTSRGKKRGTGGRGGRGGHGNGQRGGSQSSCSKGKKKSASVPITPPVDNLQQEFLPRFEPEPFNHPTTPAFLNQPASASSHTAPSYLRPFNHTSDQLPPSFPPLYGGQEAWIEAGFNVPQPNSILPNAFNGFSQDFPQGYFEGEGDEEEEEEEEEDGTQEGDGHEEYADPNSTIRGPINLGPGSASSHYSQNPSQQGSYSGRQQPPPHNLNTVPHSQSLSRNADPTFPNFPNSRSSGMPPPSSHVSTQSSSTIPSQRISQFTLAATVAMQRTSSAEISAEELNRRLNAPTYVAMGPPVDVLSAHRQQRRAPRVPTPYALQNAARSRASSIASDGSRVTAGESQTTRTSRNGIVRQIHPVTRRSQSTIYSSSGLPEPLSSNDKMTLDDASEIYISDLSVLNAWPNRSISTDMATEALMQANQRARNKGRLETDAESRGFFIGQIRNSGSRWRSQLKSEIYDSLHLWHLTPSLEERATMSPAEIQEFTKTAVANILQDKVFVHSGNNEFGHKAHFNNKSYHTIIWNYWFGPKGIARRFAHKFQLFPITSMALVAALTEIVLLSFKPMTGVYTAVTLNDTHRDKIFKGWVKKLEKAASTTYHNYFLTETRTEISRVGFEHAELTESSSSTSAFVTDSNEIDFNLELPPGFLESRRNGNNQATGHVDHSRMGDNGSVSEAQGEPFGHFGHNQMMRGRDEGPAAMPGRLSHDPIGWQPPQGEPVAGPSHLDHNQMIREQDERPAARPDHLSHNWIGWQEPVAGPSRLNRNQLAQEQNDGPATGSDYGQMGWGQRGGSVADPYSWLRSSDSILGGTGYQSGLFNQD</sequence>
<feature type="compositionally biased region" description="Polar residues" evidence="1">
    <location>
        <begin position="468"/>
        <end position="520"/>
    </location>
</feature>
<feature type="domain" description="DUF6532" evidence="2">
    <location>
        <begin position="674"/>
        <end position="876"/>
    </location>
</feature>
<feature type="region of interest" description="Disordered" evidence="1">
    <location>
        <begin position="936"/>
        <end position="1009"/>
    </location>
</feature>
<feature type="compositionally biased region" description="Polar residues" evidence="1">
    <location>
        <begin position="8"/>
        <end position="21"/>
    </location>
</feature>
<keyword evidence="4" id="KW-1185">Reference proteome</keyword>
<name>A0A0C3AZC5_PILCF</name>
<feature type="region of interest" description="Disordered" evidence="1">
    <location>
        <begin position="233"/>
        <end position="331"/>
    </location>
</feature>
<dbReference type="Proteomes" id="UP000054166">
    <property type="component" value="Unassembled WGS sequence"/>
</dbReference>
<protein>
    <recommendedName>
        <fullName evidence="2">DUF6532 domain-containing protein</fullName>
    </recommendedName>
</protein>
<feature type="compositionally biased region" description="Polar residues" evidence="1">
    <location>
        <begin position="149"/>
        <end position="163"/>
    </location>
</feature>
<feature type="compositionally biased region" description="Polar residues" evidence="1">
    <location>
        <begin position="410"/>
        <end position="420"/>
    </location>
</feature>
<evidence type="ECO:0000256" key="1">
    <source>
        <dbReference type="SAM" id="MobiDB-lite"/>
    </source>
</evidence>
<feature type="compositionally biased region" description="Gly residues" evidence="1">
    <location>
        <begin position="295"/>
        <end position="309"/>
    </location>
</feature>
<dbReference type="Pfam" id="PF20149">
    <property type="entry name" value="DUF6532"/>
    <property type="match status" value="1"/>
</dbReference>
<dbReference type="InParanoid" id="A0A0C3AZC5"/>